<feature type="transmembrane region" description="Helical" evidence="6">
    <location>
        <begin position="265"/>
        <end position="293"/>
    </location>
</feature>
<dbReference type="PANTHER" id="PTHR11706">
    <property type="entry name" value="SOLUTE CARRIER PROTEIN FAMILY 11 MEMBER"/>
    <property type="match status" value="1"/>
</dbReference>
<dbReference type="GO" id="GO:0005886">
    <property type="term" value="C:plasma membrane"/>
    <property type="evidence" value="ECO:0007669"/>
    <property type="project" value="TreeGrafter"/>
</dbReference>
<feature type="transmembrane region" description="Helical" evidence="6">
    <location>
        <begin position="313"/>
        <end position="332"/>
    </location>
</feature>
<evidence type="ECO:0000256" key="2">
    <source>
        <dbReference type="ARBA" id="ARBA00022448"/>
    </source>
</evidence>
<evidence type="ECO:0000313" key="7">
    <source>
        <dbReference type="EMBL" id="TQJ16111.1"/>
    </source>
</evidence>
<keyword evidence="8" id="KW-1185">Reference proteome</keyword>
<dbReference type="PANTHER" id="PTHR11706:SF33">
    <property type="entry name" value="NATURAL RESISTANCE-ASSOCIATED MACROPHAGE PROTEIN 2"/>
    <property type="match status" value="1"/>
</dbReference>
<dbReference type="GO" id="GO:0005384">
    <property type="term" value="F:manganese ion transmembrane transporter activity"/>
    <property type="evidence" value="ECO:0007669"/>
    <property type="project" value="TreeGrafter"/>
</dbReference>
<feature type="transmembrane region" description="Helical" evidence="6">
    <location>
        <begin position="220"/>
        <end position="242"/>
    </location>
</feature>
<accession>A0A542EL84</accession>
<feature type="transmembrane region" description="Helical" evidence="6">
    <location>
        <begin position="378"/>
        <end position="399"/>
    </location>
</feature>
<protein>
    <submittedName>
        <fullName evidence="7">Mn2+/Fe2+ NRAMP family transporter</fullName>
    </submittedName>
</protein>
<feature type="transmembrane region" description="Helical" evidence="6">
    <location>
        <begin position="178"/>
        <end position="199"/>
    </location>
</feature>
<feature type="transmembrane region" description="Helical" evidence="6">
    <location>
        <begin position="116"/>
        <end position="134"/>
    </location>
</feature>
<feature type="transmembrane region" description="Helical" evidence="6">
    <location>
        <begin position="40"/>
        <end position="63"/>
    </location>
</feature>
<keyword evidence="5 6" id="KW-0472">Membrane</keyword>
<evidence type="ECO:0000313" key="8">
    <source>
        <dbReference type="Proteomes" id="UP000316298"/>
    </source>
</evidence>
<dbReference type="GO" id="GO:0034755">
    <property type="term" value="P:iron ion transmembrane transport"/>
    <property type="evidence" value="ECO:0007669"/>
    <property type="project" value="TreeGrafter"/>
</dbReference>
<dbReference type="Proteomes" id="UP000316298">
    <property type="component" value="Unassembled WGS sequence"/>
</dbReference>
<dbReference type="EMBL" id="VFMM01000001">
    <property type="protein sequence ID" value="TQJ16111.1"/>
    <property type="molecule type" value="Genomic_DNA"/>
</dbReference>
<dbReference type="GO" id="GO:0015086">
    <property type="term" value="F:cadmium ion transmembrane transporter activity"/>
    <property type="evidence" value="ECO:0007669"/>
    <property type="project" value="TreeGrafter"/>
</dbReference>
<evidence type="ECO:0000256" key="1">
    <source>
        <dbReference type="ARBA" id="ARBA00004141"/>
    </source>
</evidence>
<keyword evidence="2" id="KW-0813">Transport</keyword>
<evidence type="ECO:0000256" key="4">
    <source>
        <dbReference type="ARBA" id="ARBA00022989"/>
    </source>
</evidence>
<organism evidence="7 8">
    <name type="scientific">Kribbella jejuensis</name>
    <dbReference type="NCBI Taxonomy" id="236068"/>
    <lineage>
        <taxon>Bacteria</taxon>
        <taxon>Bacillati</taxon>
        <taxon>Actinomycetota</taxon>
        <taxon>Actinomycetes</taxon>
        <taxon>Propionibacteriales</taxon>
        <taxon>Kribbellaceae</taxon>
        <taxon>Kribbella</taxon>
    </lineage>
</organism>
<gene>
    <name evidence="7" type="ORF">FB475_0199</name>
</gene>
<keyword evidence="4 6" id="KW-1133">Transmembrane helix</keyword>
<comment type="caution">
    <text evidence="7">The sequence shown here is derived from an EMBL/GenBank/DDBJ whole genome shotgun (WGS) entry which is preliminary data.</text>
</comment>
<comment type="subcellular location">
    <subcellularLocation>
        <location evidence="1">Membrane</location>
        <topology evidence="1">Multi-pass membrane protein</topology>
    </subcellularLocation>
</comment>
<name>A0A542EL84_9ACTN</name>
<dbReference type="Pfam" id="PF01566">
    <property type="entry name" value="Nramp"/>
    <property type="match status" value="1"/>
</dbReference>
<evidence type="ECO:0000256" key="3">
    <source>
        <dbReference type="ARBA" id="ARBA00022692"/>
    </source>
</evidence>
<dbReference type="RefSeq" id="WP_141851602.1">
    <property type="nucleotide sequence ID" value="NZ_BAAAKA010000008.1"/>
</dbReference>
<dbReference type="AlphaFoldDB" id="A0A542EL84"/>
<evidence type="ECO:0000256" key="5">
    <source>
        <dbReference type="ARBA" id="ARBA00023136"/>
    </source>
</evidence>
<proteinExistence type="predicted"/>
<feature type="transmembrane region" description="Helical" evidence="6">
    <location>
        <begin position="84"/>
        <end position="110"/>
    </location>
</feature>
<reference evidence="7 8" key="1">
    <citation type="submission" date="2019-06" db="EMBL/GenBank/DDBJ databases">
        <title>Sequencing the genomes of 1000 actinobacteria strains.</title>
        <authorList>
            <person name="Klenk H.-P."/>
        </authorList>
    </citation>
    <scope>NUCLEOTIDE SEQUENCE [LARGE SCALE GENOMIC DNA]</scope>
    <source>
        <strain evidence="7 8">DSM 17305</strain>
    </source>
</reference>
<dbReference type="InterPro" id="IPR001046">
    <property type="entry name" value="NRAMP_fam"/>
</dbReference>
<feature type="transmembrane region" description="Helical" evidence="6">
    <location>
        <begin position="141"/>
        <end position="158"/>
    </location>
</feature>
<sequence>MKKIFSVALGIIAALGGFVDIGELVFNSQAGALFGYRTLWAVLIGVIVSVVLAELSGRVAIVAHKANFDLVRERYPRWLSTTTMVAGLAVCLITLSAELGGLGLILHYVLGWNEGFFTLVGLLIIVASSLLLSFNTIERLFGYLGLGLVVYLVAVFHHGPAWHQIGRGFLPSGGGPQYWYFIVGMIAAAIMPYEIYFYSSGAIEEKWTTDDLSVNRANSGLGFPLGGLIAASLTIVAAQQLMPLGITPDSLGTVLQQAMHELGPIAFYAAVVGAFAAIAGATIDSAFSCGYALAQHQGWPWGETKGIRGAPRWYMTMLAAAGIGFAIVQTRVHPAQLTEYAVIASAVAMPLSFYPIVRVSHDREVMGEHATGLLGRPMAWLSFAVICVVAIAGPILMLVTHMGALKR</sequence>
<keyword evidence="3 6" id="KW-0812">Transmembrane</keyword>
<feature type="transmembrane region" description="Helical" evidence="6">
    <location>
        <begin position="338"/>
        <end position="357"/>
    </location>
</feature>
<evidence type="ECO:0000256" key="6">
    <source>
        <dbReference type="SAM" id="Phobius"/>
    </source>
</evidence>
<dbReference type="OrthoDB" id="9787548at2"/>